<dbReference type="EMBL" id="CP051461">
    <property type="protein sequence ID" value="QJC55507.1"/>
    <property type="molecule type" value="Genomic_DNA"/>
</dbReference>
<evidence type="ECO:0000256" key="1">
    <source>
        <dbReference type="SAM" id="Phobius"/>
    </source>
</evidence>
<keyword evidence="1" id="KW-0812">Transmembrane</keyword>
<protein>
    <submittedName>
        <fullName evidence="2">Uncharacterized protein</fullName>
    </submittedName>
</protein>
<accession>A0A6H2H6W5</accession>
<name>A0A6H2H6W5_9BURK</name>
<keyword evidence="1" id="KW-1133">Transmembrane helix</keyword>
<dbReference type="AlphaFoldDB" id="A0A6H2H6W5"/>
<keyword evidence="3" id="KW-1185">Reference proteome</keyword>
<dbReference type="KEGG" id="pvac:HC248_00787"/>
<feature type="transmembrane region" description="Helical" evidence="1">
    <location>
        <begin position="20"/>
        <end position="39"/>
    </location>
</feature>
<proteinExistence type="predicted"/>
<reference evidence="2 3" key="1">
    <citation type="submission" date="2020-04" db="EMBL/GenBank/DDBJ databases">
        <title>Complete genome of a Psychrophilic, Marine, Gas Vacuolate Bacterium Polaromonas vacuolata KCTC 22033T.</title>
        <authorList>
            <person name="Hwang K."/>
            <person name="Kim K.M."/>
        </authorList>
    </citation>
    <scope>NUCLEOTIDE SEQUENCE [LARGE SCALE GENOMIC DNA]</scope>
    <source>
        <strain evidence="2 3">KCTC 22033</strain>
    </source>
</reference>
<dbReference type="RefSeq" id="WP_168921364.1">
    <property type="nucleotide sequence ID" value="NZ_CP051461.1"/>
</dbReference>
<evidence type="ECO:0000313" key="2">
    <source>
        <dbReference type="EMBL" id="QJC55507.1"/>
    </source>
</evidence>
<organism evidence="2 3">
    <name type="scientific">Polaromonas vacuolata</name>
    <dbReference type="NCBI Taxonomy" id="37448"/>
    <lineage>
        <taxon>Bacteria</taxon>
        <taxon>Pseudomonadati</taxon>
        <taxon>Pseudomonadota</taxon>
        <taxon>Betaproteobacteria</taxon>
        <taxon>Burkholderiales</taxon>
        <taxon>Comamonadaceae</taxon>
        <taxon>Polaromonas</taxon>
    </lineage>
</organism>
<feature type="transmembrane region" description="Helical" evidence="1">
    <location>
        <begin position="45"/>
        <end position="66"/>
    </location>
</feature>
<evidence type="ECO:0000313" key="3">
    <source>
        <dbReference type="Proteomes" id="UP000502041"/>
    </source>
</evidence>
<dbReference type="Proteomes" id="UP000502041">
    <property type="component" value="Chromosome"/>
</dbReference>
<gene>
    <name evidence="2" type="ORF">HC248_00787</name>
</gene>
<keyword evidence="1" id="KW-0472">Membrane</keyword>
<sequence length="175" mass="20038">MNRYNAPPVIYPSGRSLLEAYGLVLAWTCGLLTLSGWLLTAGGSAFIFAAVAAVLLVVGVTALRCWRSADHGQLHWDGKCWRWESQAGHTLAQKHKQEQEQEQEQSICVIVDFQSWLLIRMENQSHACQWLWLERKNAPHRWLDLRRAIYAPHRDIGLEHGLELHGNSDRTNFQL</sequence>